<sequence length="48" mass="5444">VEQDQEIGTSGDIATLYDPGVYFEIRQGNTPLDPLEWLQIDKSSTKKF</sequence>
<dbReference type="AlphaFoldDB" id="A0A3S3UEA6"/>
<dbReference type="InterPro" id="IPR011055">
    <property type="entry name" value="Dup_hybrid_motif"/>
</dbReference>
<gene>
    <name evidence="1" type="ORF">VU00_12081</name>
</gene>
<organism evidence="1 2">
    <name type="scientific">Candidatus Electrothrix marina</name>
    <dbReference type="NCBI Taxonomy" id="1859130"/>
    <lineage>
        <taxon>Bacteria</taxon>
        <taxon>Pseudomonadati</taxon>
        <taxon>Thermodesulfobacteriota</taxon>
        <taxon>Desulfobulbia</taxon>
        <taxon>Desulfobulbales</taxon>
        <taxon>Desulfobulbaceae</taxon>
        <taxon>Candidatus Electrothrix</taxon>
    </lineage>
</organism>
<dbReference type="SUPFAM" id="SSF51261">
    <property type="entry name" value="Duplicated hybrid motif"/>
    <property type="match status" value="1"/>
</dbReference>
<feature type="non-terminal residue" evidence="1">
    <location>
        <position position="1"/>
    </location>
</feature>
<comment type="caution">
    <text evidence="1">The sequence shown here is derived from an EMBL/GenBank/DDBJ whole genome shotgun (WGS) entry which is preliminary data.</text>
</comment>
<proteinExistence type="predicted"/>
<evidence type="ECO:0008006" key="3">
    <source>
        <dbReference type="Google" id="ProtNLM"/>
    </source>
</evidence>
<evidence type="ECO:0000313" key="2">
    <source>
        <dbReference type="Proteomes" id="UP000287615"/>
    </source>
</evidence>
<evidence type="ECO:0000313" key="1">
    <source>
        <dbReference type="EMBL" id="RWX49789.1"/>
    </source>
</evidence>
<protein>
    <recommendedName>
        <fullName evidence="3">Peptidase family M23</fullName>
    </recommendedName>
</protein>
<name>A0A3S3UEA6_9BACT</name>
<reference evidence="1 2" key="1">
    <citation type="submission" date="2017-01" db="EMBL/GenBank/DDBJ databases">
        <title>The cable genome- insights into the physiology and evolution of filamentous bacteria capable of sulfide oxidation via long distance electron transfer.</title>
        <authorList>
            <person name="Schreiber L."/>
            <person name="Bjerg J.T."/>
            <person name="Boggild A."/>
            <person name="Van De Vossenberg J."/>
            <person name="Meysman F."/>
            <person name="Nielsen L.P."/>
            <person name="Schramm A."/>
            <person name="Kjeldsen K.U."/>
        </authorList>
    </citation>
    <scope>NUCLEOTIDE SEQUENCE [LARGE SCALE GENOMIC DNA]</scope>
    <source>
        <strain evidence="1">A3</strain>
    </source>
</reference>
<dbReference type="Gene3D" id="2.70.70.10">
    <property type="entry name" value="Glucose Permease (Domain IIA)"/>
    <property type="match status" value="1"/>
</dbReference>
<dbReference type="EMBL" id="MTKR01000208">
    <property type="protein sequence ID" value="RWX49789.1"/>
    <property type="molecule type" value="Genomic_DNA"/>
</dbReference>
<dbReference type="Proteomes" id="UP000287615">
    <property type="component" value="Unassembled WGS sequence"/>
</dbReference>
<accession>A0A3S3UEA6</accession>